<evidence type="ECO:0000256" key="2">
    <source>
        <dbReference type="SAM" id="Phobius"/>
    </source>
</evidence>
<proteinExistence type="predicted"/>
<keyword evidence="5" id="KW-1185">Reference proteome</keyword>
<keyword evidence="2" id="KW-0472">Membrane</keyword>
<feature type="compositionally biased region" description="Basic and acidic residues" evidence="1">
    <location>
        <begin position="2098"/>
        <end position="2118"/>
    </location>
</feature>
<feature type="region of interest" description="Disordered" evidence="1">
    <location>
        <begin position="2095"/>
        <end position="2118"/>
    </location>
</feature>
<dbReference type="PANTHER" id="PTHR24362:SF309">
    <property type="entry name" value="PROTEIN KINASE DOMAIN-CONTAINING PROTEIN"/>
    <property type="match status" value="1"/>
</dbReference>
<evidence type="ECO:0000256" key="1">
    <source>
        <dbReference type="SAM" id="MobiDB-lite"/>
    </source>
</evidence>
<dbReference type="InterPro" id="IPR001245">
    <property type="entry name" value="Ser-Thr/Tyr_kinase_cat_dom"/>
</dbReference>
<evidence type="ECO:0000259" key="3">
    <source>
        <dbReference type="PROSITE" id="PS50011"/>
    </source>
</evidence>
<dbReference type="Proteomes" id="UP001281761">
    <property type="component" value="Unassembled WGS sequence"/>
</dbReference>
<accession>A0ABQ9X6A6</accession>
<dbReference type="InterPro" id="IPR011050">
    <property type="entry name" value="Pectin_lyase_fold/virulence"/>
</dbReference>
<dbReference type="PANTHER" id="PTHR24362">
    <property type="entry name" value="SERINE/THREONINE-PROTEIN KINASE NEK"/>
    <property type="match status" value="1"/>
</dbReference>
<name>A0ABQ9X6A6_9EUKA</name>
<dbReference type="InterPro" id="IPR011009">
    <property type="entry name" value="Kinase-like_dom_sf"/>
</dbReference>
<dbReference type="Gene3D" id="1.10.510.10">
    <property type="entry name" value="Transferase(Phosphotransferase) domain 1"/>
    <property type="match status" value="1"/>
</dbReference>
<keyword evidence="2" id="KW-0812">Transmembrane</keyword>
<sequence length="2118" mass="227179">MKETKWYCRYLVGSDPTGITGIKSEACTSSITHSGTSIAPTFLPTWIFHVTAGSLSIIGTVSKPKTFEFFSFSSADGCVVCVDSGEDTTIDPPSLTLSFCEFVSCRGGSAGGIALIGERGGTVQLCDCFFTANEGSLSNDVFASASWATSLSSSTVDRCFSESMLNHLVVGESPSNDLLPFSVLLVDADNNNDVKCDQPTVACSSIFESLTHCKQLDLTDNKFALRRIRMVGNLTETQSISVLSKRVIIDALEEDSALMWNPSTSVSLLTVTTGSATLKGFTLIHDKPQTTTPMLSVGEDGFLTLDRIVMDGQQASFSSHLISNIQGTLTLNSVSISNVTLSGNALIEGSGNVVMDDCYFTNIQREEKEAGVLEYDVVPSFTIKVTNTLFTNCKGGDEDRWMCLSSPTAFAFSSSDWEGTFSANSPRLGVTVKGWNADWSSEHQLFSLLYLMYPSSEAQIVISSPANVGDHPLCGSIEMPCQTVEKGVRLTGVRTVEISVSADLSSVLSVGHSSLSVHGRNGKGSLCFSELGQIVSSEESDAGEVILSKLTLDASSSTLTDSSLIMIGSGSLDISSCSLISSKTITSGVFSFHGTFSLTSFTLTPSVISTDADMFVVDTARLTFKDTTLPTLVFSSKSVLNVKGASTVLVSGVTTSSITQSSSSAEGGCFLCVEGQSTASVTISDSQFGDCLTPGHGGWGRCAFGEEGRLVVTQTTFGSLSAGKGGTFLLLSHSDLASVLPSFDLTVFGVPTVLPQTKEEADALLGLVFGKESEESVGSILLYLFPHSSSDDSVHVHSSGHSHSNCGKKQLPCLALPDSLTKAKGEQGIMVDTSLTLLDEIVIVNRTVEITCPPTETMILTLGSSSSFVVEEHTLTFSLITLQLDSSLSSTPFVVCGGSLILTDISSITHSGTSISPTLLSKCVFHVTSGSLSIVGTVLKPKTFEFFSFSSSDGCVVYVDSGDDTTTDPPSLTISFCEFISCHGGSTGGIALVGERGGTVQLSDCFFTANEGSLSKDVFTSGSWATSLSASTVERCFSGSMLNHLVVGESPANDLLPFSILLVDADNNDDAKCDQPSIACSSFSESLKHCTQQELNSKKYALRGMRMVGNLTETQSISVLSKRVIIDALEEDSALSWNPSTSASLLTVTTGSATLKGFTLIHDKPQTTTPMLSVGEDGFLTLDRIVMDGQQASFSSHLISNIQGTLTLTSVTISNINLPNYALIEGSGNVVMDGCDFTNIHRSEKEAGVLEYDVVPSFTIKVTNTMFTNCKGGDEDRWVCLSSPIEFDFKASDWEGTFSANTPRLGVAVKGWNNSWSSEHQLFSLLYLIHPSSAALIVVSTESSLEDHPLCGSIEMPCQTLETGVELTGIRTVEISVSAILSSVLSVGHSSLSVHGRNGKGSLCFSEQGQIVSSEESDSGEVILSKLTLDASSSTLTDSSLIMIGSGSLDISSCSLISSKNITCGVFSVQGSFTLNQFNFTHLNFSHTPVILNSAEHVTISHFTVHSCHFDTLIDANSTASMTIEYSSFTGITQPVEKNTAEGGMCGWETGMVLLRNTTCTLQSVLMTDLDDGAVMVQDSQVTIDSSTFHDNTPNDEVFRSARKNIGCVGESKIVVGSLSGGDGSGDESMWIYSDASCEVWKNKTRSLSPFFVPTLNSSASKAEEVKEKTDKSFSLKIVGSLLIPCDLKLRVFEVKGKEEKNAHSINLSEFATISDWNETSFSVSLPFSSIPLQSDLEWRCQLEYGFGARTENWIRLKLSLSDERKALALNTMKWLGPVLGGVFGLFVLLLVIIIVLCVRRRKQKPEEKPEELTPVDEEKIAVEEFYEGSQLGATGHAIRAVESVEGKTTWSEETGMGMNEKPSLNGTGQGEMIEALSLSNCVDLVRVNKMDTLYRRLHSPDADETNIRRKELQKQLAKGMARLMKADPHSESFTKLTSHWILLSSEKVVLKLRDDAPLPFSCPHPATREPNLVLDNPCVEGGSLVSYSSGNVQKGTKNDDLTVRWQAPEQGDSNKFIDPHKAAVFRLGLVLWEIETGSIPFGETDAVNANRSLCSGMLPKMGTITEKSFVDLIASCLSVNPADRPSLDSVADFFEEKEEKNSEKKEEVQRTMERPSN</sequence>
<reference evidence="4 5" key="1">
    <citation type="journal article" date="2022" name="bioRxiv">
        <title>Genomics of Preaxostyla Flagellates Illuminates Evolutionary Transitions and the Path Towards Mitochondrial Loss.</title>
        <authorList>
            <person name="Novak L.V.F."/>
            <person name="Treitli S.C."/>
            <person name="Pyrih J."/>
            <person name="Halakuc P."/>
            <person name="Pipaliya S.V."/>
            <person name="Vacek V."/>
            <person name="Brzon O."/>
            <person name="Soukal P."/>
            <person name="Eme L."/>
            <person name="Dacks J.B."/>
            <person name="Karnkowska A."/>
            <person name="Elias M."/>
            <person name="Hampl V."/>
        </authorList>
    </citation>
    <scope>NUCLEOTIDE SEQUENCE [LARGE SCALE GENOMIC DNA]</scope>
    <source>
        <strain evidence="4">NAU3</strain>
        <tissue evidence="4">Gut</tissue>
    </source>
</reference>
<dbReference type="EMBL" id="JARBJD010000210">
    <property type="protein sequence ID" value="KAK2947118.1"/>
    <property type="molecule type" value="Genomic_DNA"/>
</dbReference>
<comment type="caution">
    <text evidence="4">The sequence shown here is derived from an EMBL/GenBank/DDBJ whole genome shotgun (WGS) entry which is preliminary data.</text>
</comment>
<feature type="domain" description="Protein kinase" evidence="3">
    <location>
        <begin position="1773"/>
        <end position="2095"/>
    </location>
</feature>
<keyword evidence="2" id="KW-1133">Transmembrane helix</keyword>
<gene>
    <name evidence="4" type="ORF">BLNAU_17970</name>
</gene>
<evidence type="ECO:0000313" key="5">
    <source>
        <dbReference type="Proteomes" id="UP001281761"/>
    </source>
</evidence>
<dbReference type="Pfam" id="PF07714">
    <property type="entry name" value="PK_Tyr_Ser-Thr"/>
    <property type="match status" value="1"/>
</dbReference>
<dbReference type="SUPFAM" id="SSF51126">
    <property type="entry name" value="Pectin lyase-like"/>
    <property type="match status" value="2"/>
</dbReference>
<dbReference type="SUPFAM" id="SSF56112">
    <property type="entry name" value="Protein kinase-like (PK-like)"/>
    <property type="match status" value="1"/>
</dbReference>
<dbReference type="InterPro" id="IPR000719">
    <property type="entry name" value="Prot_kinase_dom"/>
</dbReference>
<organism evidence="4 5">
    <name type="scientific">Blattamonas nauphoetae</name>
    <dbReference type="NCBI Taxonomy" id="2049346"/>
    <lineage>
        <taxon>Eukaryota</taxon>
        <taxon>Metamonada</taxon>
        <taxon>Preaxostyla</taxon>
        <taxon>Oxymonadida</taxon>
        <taxon>Blattamonas</taxon>
    </lineage>
</organism>
<protein>
    <recommendedName>
        <fullName evidence="3">Protein kinase domain-containing protein</fullName>
    </recommendedName>
</protein>
<feature type="transmembrane region" description="Helical" evidence="2">
    <location>
        <begin position="1775"/>
        <end position="1799"/>
    </location>
</feature>
<evidence type="ECO:0000313" key="4">
    <source>
        <dbReference type="EMBL" id="KAK2947118.1"/>
    </source>
</evidence>
<dbReference type="PROSITE" id="PS50011">
    <property type="entry name" value="PROTEIN_KINASE_DOM"/>
    <property type="match status" value="1"/>
</dbReference>